<dbReference type="STRING" id="1445510.YC6258_01584"/>
<dbReference type="HOGENOM" id="CLU_1029599_0_0_6"/>
<dbReference type="RefSeq" id="WP_052830121.1">
    <property type="nucleotide sequence ID" value="NZ_CP007142.1"/>
</dbReference>
<dbReference type="InterPro" id="IPR009057">
    <property type="entry name" value="Homeodomain-like_sf"/>
</dbReference>
<evidence type="ECO:0000256" key="3">
    <source>
        <dbReference type="ARBA" id="ARBA00023163"/>
    </source>
</evidence>
<dbReference type="InterPro" id="IPR020449">
    <property type="entry name" value="Tscrpt_reg_AraC-type_HTH"/>
</dbReference>
<evidence type="ECO:0000259" key="4">
    <source>
        <dbReference type="PROSITE" id="PS01124"/>
    </source>
</evidence>
<dbReference type="Pfam" id="PF12833">
    <property type="entry name" value="HTH_18"/>
    <property type="match status" value="1"/>
</dbReference>
<gene>
    <name evidence="5" type="ORF">YC6258_01584</name>
</gene>
<dbReference type="PANTHER" id="PTHR46796">
    <property type="entry name" value="HTH-TYPE TRANSCRIPTIONAL ACTIVATOR RHAS-RELATED"/>
    <property type="match status" value="1"/>
</dbReference>
<dbReference type="PROSITE" id="PS01124">
    <property type="entry name" value="HTH_ARAC_FAMILY_2"/>
    <property type="match status" value="1"/>
</dbReference>
<dbReference type="AlphaFoldDB" id="A0A0C5VG98"/>
<evidence type="ECO:0000313" key="5">
    <source>
        <dbReference type="EMBL" id="AJQ93632.1"/>
    </source>
</evidence>
<dbReference type="GO" id="GO:0043565">
    <property type="term" value="F:sequence-specific DNA binding"/>
    <property type="evidence" value="ECO:0007669"/>
    <property type="project" value="InterPro"/>
</dbReference>
<accession>A0A0C5VG98</accession>
<dbReference type="OrthoDB" id="6670788at2"/>
<dbReference type="Proteomes" id="UP000032266">
    <property type="component" value="Chromosome"/>
</dbReference>
<evidence type="ECO:0000256" key="2">
    <source>
        <dbReference type="ARBA" id="ARBA00023125"/>
    </source>
</evidence>
<dbReference type="PRINTS" id="PR00032">
    <property type="entry name" value="HTHARAC"/>
</dbReference>
<dbReference type="InterPro" id="IPR018060">
    <property type="entry name" value="HTH_AraC"/>
</dbReference>
<dbReference type="SMART" id="SM00342">
    <property type="entry name" value="HTH_ARAC"/>
    <property type="match status" value="1"/>
</dbReference>
<evidence type="ECO:0000256" key="1">
    <source>
        <dbReference type="ARBA" id="ARBA00023015"/>
    </source>
</evidence>
<reference evidence="5 6" key="1">
    <citation type="submission" date="2014-01" db="EMBL/GenBank/DDBJ databases">
        <title>Full genme sequencing of cellulolytic bacterium Gynuella sunshinyii YC6258T gen. nov., sp. nov.</title>
        <authorList>
            <person name="Khan H."/>
            <person name="Chung E.J."/>
            <person name="Chung Y.R."/>
        </authorList>
    </citation>
    <scope>NUCLEOTIDE SEQUENCE [LARGE SCALE GENOMIC DNA]</scope>
    <source>
        <strain evidence="5 6">YC6258</strain>
    </source>
</reference>
<name>A0A0C5VG98_9GAMM</name>
<dbReference type="PATRIC" id="fig|1445510.3.peg.1550"/>
<dbReference type="KEGG" id="gsn:YC6258_01584"/>
<dbReference type="InterPro" id="IPR050204">
    <property type="entry name" value="AraC_XylS_family_regulators"/>
</dbReference>
<evidence type="ECO:0000313" key="6">
    <source>
        <dbReference type="Proteomes" id="UP000032266"/>
    </source>
</evidence>
<keyword evidence="3" id="KW-0804">Transcription</keyword>
<dbReference type="SUPFAM" id="SSF51215">
    <property type="entry name" value="Regulatory protein AraC"/>
    <property type="match status" value="1"/>
</dbReference>
<dbReference type="SUPFAM" id="SSF46689">
    <property type="entry name" value="Homeodomain-like"/>
    <property type="match status" value="2"/>
</dbReference>
<dbReference type="EMBL" id="CP007142">
    <property type="protein sequence ID" value="AJQ93632.1"/>
    <property type="molecule type" value="Genomic_DNA"/>
</dbReference>
<keyword evidence="6" id="KW-1185">Reference proteome</keyword>
<organism evidence="5 6">
    <name type="scientific">Gynuella sunshinyii YC6258</name>
    <dbReference type="NCBI Taxonomy" id="1445510"/>
    <lineage>
        <taxon>Bacteria</taxon>
        <taxon>Pseudomonadati</taxon>
        <taxon>Pseudomonadota</taxon>
        <taxon>Gammaproteobacteria</taxon>
        <taxon>Oceanospirillales</taxon>
        <taxon>Saccharospirillaceae</taxon>
        <taxon>Gynuella</taxon>
    </lineage>
</organism>
<dbReference type="Gene3D" id="1.10.10.60">
    <property type="entry name" value="Homeodomain-like"/>
    <property type="match status" value="1"/>
</dbReference>
<keyword evidence="1" id="KW-0805">Transcription regulation</keyword>
<dbReference type="InterPro" id="IPR037923">
    <property type="entry name" value="HTH-like"/>
</dbReference>
<keyword evidence="2 5" id="KW-0238">DNA-binding</keyword>
<sequence length="270" mass="30696">MSNTIRYQHNGLINIMNHVKSLLALMPFQTSGQRYNSRTIRQGREELELVLDGQAGYLVNGRYLTIRAGNLIWHHSGDQTIFSNARGDDYECLVLAFEVEPNIASARPRISDWNSMISPRQFCEDALNYLYNHPKPGLDFCRYLYSSCCVHTTPESHAQDLNERVLQKARAFIASNYSSNITIETIARKAHVSPSHLHGLFRDRLHMTPYEALSQYRMERALKLLLRGTPIKQVVDACGFGSESGFIRAFKKRYGVPPGAYRKELAAIGN</sequence>
<feature type="domain" description="HTH araC/xylS-type" evidence="4">
    <location>
        <begin position="167"/>
        <end position="264"/>
    </location>
</feature>
<proteinExistence type="predicted"/>
<dbReference type="PANTHER" id="PTHR46796:SF6">
    <property type="entry name" value="ARAC SUBFAMILY"/>
    <property type="match status" value="1"/>
</dbReference>
<protein>
    <submittedName>
        <fullName evidence="5">AraC-type DNA-binding domain-containing protein</fullName>
    </submittedName>
</protein>
<dbReference type="GO" id="GO:0003700">
    <property type="term" value="F:DNA-binding transcription factor activity"/>
    <property type="evidence" value="ECO:0007669"/>
    <property type="project" value="InterPro"/>
</dbReference>